<name>A0ABR0AEK3_9CRUS</name>
<accession>A0ABR0AEK3</accession>
<comment type="caution">
    <text evidence="1">The sequence shown here is derived from an EMBL/GenBank/DDBJ whole genome shotgun (WGS) entry which is preliminary data.</text>
</comment>
<protein>
    <submittedName>
        <fullName evidence="1">Uncharacterized protein</fullName>
    </submittedName>
</protein>
<sequence>MRPSNASHDNKSAKPKGGGGYEYWLLRHCLPGACRNHRANESKQGDFGVI</sequence>
<keyword evidence="2" id="KW-1185">Reference proteome</keyword>
<organism evidence="1 2">
    <name type="scientific">Daphnia magna</name>
    <dbReference type="NCBI Taxonomy" id="35525"/>
    <lineage>
        <taxon>Eukaryota</taxon>
        <taxon>Metazoa</taxon>
        <taxon>Ecdysozoa</taxon>
        <taxon>Arthropoda</taxon>
        <taxon>Crustacea</taxon>
        <taxon>Branchiopoda</taxon>
        <taxon>Diplostraca</taxon>
        <taxon>Cladocera</taxon>
        <taxon>Anomopoda</taxon>
        <taxon>Daphniidae</taxon>
        <taxon>Daphnia</taxon>
    </lineage>
</organism>
<reference evidence="1 2" key="1">
    <citation type="journal article" date="2023" name="Nucleic Acids Res.">
        <title>The hologenome of Daphnia magna reveals possible DNA methylation and microbiome-mediated evolution of the host genome.</title>
        <authorList>
            <person name="Chaturvedi A."/>
            <person name="Li X."/>
            <person name="Dhandapani V."/>
            <person name="Marshall H."/>
            <person name="Kissane S."/>
            <person name="Cuenca-Cambronero M."/>
            <person name="Asole G."/>
            <person name="Calvet F."/>
            <person name="Ruiz-Romero M."/>
            <person name="Marangio P."/>
            <person name="Guigo R."/>
            <person name="Rago D."/>
            <person name="Mirbahai L."/>
            <person name="Eastwood N."/>
            <person name="Colbourne J.K."/>
            <person name="Zhou J."/>
            <person name="Mallon E."/>
            <person name="Orsini L."/>
        </authorList>
    </citation>
    <scope>NUCLEOTIDE SEQUENCE [LARGE SCALE GENOMIC DNA]</scope>
    <source>
        <strain evidence="1">LRV0_1</strain>
    </source>
</reference>
<evidence type="ECO:0000313" key="1">
    <source>
        <dbReference type="EMBL" id="KAK4023440.1"/>
    </source>
</evidence>
<proteinExistence type="predicted"/>
<dbReference type="EMBL" id="JAOYFB010000037">
    <property type="protein sequence ID" value="KAK4023440.1"/>
    <property type="molecule type" value="Genomic_DNA"/>
</dbReference>
<gene>
    <name evidence="1" type="ORF">OUZ56_008851</name>
</gene>
<dbReference type="Proteomes" id="UP001234178">
    <property type="component" value="Unassembled WGS sequence"/>
</dbReference>
<evidence type="ECO:0000313" key="2">
    <source>
        <dbReference type="Proteomes" id="UP001234178"/>
    </source>
</evidence>